<protein>
    <submittedName>
        <fullName evidence="1">Uncharacterized protein</fullName>
    </submittedName>
</protein>
<reference evidence="1 2" key="1">
    <citation type="submission" date="2019-04" db="EMBL/GenBank/DDBJ databases">
        <title>Cohnella sp. nov. isolated from preserved vegetables.</title>
        <authorList>
            <person name="Lin S.-Y."/>
            <person name="Hung M.-H."/>
            <person name="Young C.-C."/>
        </authorList>
    </citation>
    <scope>NUCLEOTIDE SEQUENCE [LARGE SCALE GENOMIC DNA]</scope>
    <source>
        <strain evidence="1 2">CC-MHH1044</strain>
    </source>
</reference>
<keyword evidence="2" id="KW-1185">Reference proteome</keyword>
<dbReference type="EMBL" id="SSOB01000037">
    <property type="protein sequence ID" value="THF74800.1"/>
    <property type="molecule type" value="Genomic_DNA"/>
</dbReference>
<comment type="caution">
    <text evidence="1">The sequence shown here is derived from an EMBL/GenBank/DDBJ whole genome shotgun (WGS) entry which is preliminary data.</text>
</comment>
<name>A0A4S4BKY9_9BACL</name>
<organism evidence="1 2">
    <name type="scientific">Cohnella fermenti</name>
    <dbReference type="NCBI Taxonomy" id="2565925"/>
    <lineage>
        <taxon>Bacteria</taxon>
        <taxon>Bacillati</taxon>
        <taxon>Bacillota</taxon>
        <taxon>Bacilli</taxon>
        <taxon>Bacillales</taxon>
        <taxon>Paenibacillaceae</taxon>
        <taxon>Cohnella</taxon>
    </lineage>
</organism>
<evidence type="ECO:0000313" key="2">
    <source>
        <dbReference type="Proteomes" id="UP000310636"/>
    </source>
</evidence>
<sequence>MERGSSSGVQSFYAAYRRTGGGNELAKWRRQTVEVVTDARRGGGEVSEDGDVARQRRNETGAAGRTGTMVKAKLKLARTGTMAIVG</sequence>
<dbReference type="RefSeq" id="WP_136372313.1">
    <property type="nucleotide sequence ID" value="NZ_SSOB01000037.1"/>
</dbReference>
<accession>A0A4S4BKY9</accession>
<dbReference type="AlphaFoldDB" id="A0A4S4BKY9"/>
<dbReference type="Proteomes" id="UP000310636">
    <property type="component" value="Unassembled WGS sequence"/>
</dbReference>
<gene>
    <name evidence="1" type="ORF">E6C55_23740</name>
</gene>
<evidence type="ECO:0000313" key="1">
    <source>
        <dbReference type="EMBL" id="THF74800.1"/>
    </source>
</evidence>
<proteinExistence type="predicted"/>